<proteinExistence type="predicted"/>
<evidence type="ECO:0000256" key="1">
    <source>
        <dbReference type="SAM" id="MobiDB-lite"/>
    </source>
</evidence>
<keyword evidence="2" id="KW-0472">Membrane</keyword>
<feature type="transmembrane region" description="Helical" evidence="2">
    <location>
        <begin position="362"/>
        <end position="384"/>
    </location>
</feature>
<feature type="transmembrane region" description="Helical" evidence="2">
    <location>
        <begin position="217"/>
        <end position="235"/>
    </location>
</feature>
<keyword evidence="2" id="KW-1133">Transmembrane helix</keyword>
<sequence length="495" mass="52375">MVISSRDKALVEFAHPPHGAIICTADGRIEVWHGTVCPHQLDPPVNNLTLTKILTPGECYSNKDIRSHDEEKGFRKFECLDRFPTPPERFVQGIEFHTWFGPTPPSNETCSSLHSPPDAVFYAEVGACIPMDSGFLTMECRSGVPGGLLCSTPDCDRANCNDAGFPPVDFTVSPGCKRGFDDNEWVYPRCFGFANSGGEGFQASPDHFSSPSSSTSISVYLIVAAAVAFLIVAAFKRSKASSFALANQDRLVSVNIVTKIMRESSIIGIFAHPVGDPYSFIPRIIGLTLSLLLQVLSVAVVAALNLDNLAEPGGSIENIGSSFLLSFVVGTILSTVLGVELFRTTVQDGPFLADGPKVPRAVAMAIGVGLAVVGAGGAAFFLVAGPEVVGDSHNIDVGAILGQIGATWVSTYLVSEPAFIALKFIAWGERHMWSVAWLLAAGGIAGAASKRTAKVGPAHESESGEVEMTRASASDERSDVEHGSGAERASDDSQS</sequence>
<name>A0A0L0DEV5_THETB</name>
<feature type="transmembrane region" description="Helical" evidence="2">
    <location>
        <begin position="323"/>
        <end position="342"/>
    </location>
</feature>
<reference evidence="3 4" key="1">
    <citation type="submission" date="2010-05" db="EMBL/GenBank/DDBJ databases">
        <title>The Genome Sequence of Thecamonas trahens ATCC 50062.</title>
        <authorList>
            <consortium name="The Broad Institute Genome Sequencing Platform"/>
            <person name="Russ C."/>
            <person name="Cuomo C."/>
            <person name="Shea T."/>
            <person name="Young S.K."/>
            <person name="Zeng Q."/>
            <person name="Koehrsen M."/>
            <person name="Haas B."/>
            <person name="Borodovsky M."/>
            <person name="Guigo R."/>
            <person name="Alvarado L."/>
            <person name="Berlin A."/>
            <person name="Bochicchio J."/>
            <person name="Borenstein D."/>
            <person name="Chapman S."/>
            <person name="Chen Z."/>
            <person name="Freedman E."/>
            <person name="Gellesch M."/>
            <person name="Goldberg J."/>
            <person name="Griggs A."/>
            <person name="Gujja S."/>
            <person name="Heilman E."/>
            <person name="Heiman D."/>
            <person name="Hepburn T."/>
            <person name="Howarth C."/>
            <person name="Jen D."/>
            <person name="Larson L."/>
            <person name="Mehta T."/>
            <person name="Park D."/>
            <person name="Pearson M."/>
            <person name="Roberts A."/>
            <person name="Saif S."/>
            <person name="Shenoy N."/>
            <person name="Sisk P."/>
            <person name="Stolte C."/>
            <person name="Sykes S."/>
            <person name="Thomson T."/>
            <person name="Walk T."/>
            <person name="White J."/>
            <person name="Yandava C."/>
            <person name="Burger G."/>
            <person name="Gray M.W."/>
            <person name="Holland P.W.H."/>
            <person name="King N."/>
            <person name="Lang F.B.F."/>
            <person name="Roger A.J."/>
            <person name="Ruiz-Trillo I."/>
            <person name="Lander E."/>
            <person name="Nusbaum C."/>
        </authorList>
    </citation>
    <scope>NUCLEOTIDE SEQUENCE [LARGE SCALE GENOMIC DNA]</scope>
    <source>
        <strain evidence="3 4">ATCC 50062</strain>
    </source>
</reference>
<dbReference type="RefSeq" id="XP_013756779.1">
    <property type="nucleotide sequence ID" value="XM_013901325.1"/>
</dbReference>
<feature type="transmembrane region" description="Helical" evidence="2">
    <location>
        <begin position="284"/>
        <end position="303"/>
    </location>
</feature>
<feature type="region of interest" description="Disordered" evidence="1">
    <location>
        <begin position="452"/>
        <end position="495"/>
    </location>
</feature>
<keyword evidence="2" id="KW-0812">Transmembrane</keyword>
<gene>
    <name evidence="3" type="ORF">AMSG_06727</name>
</gene>
<evidence type="ECO:0000313" key="3">
    <source>
        <dbReference type="EMBL" id="KNC50824.1"/>
    </source>
</evidence>
<accession>A0A0L0DEV5</accession>
<protein>
    <submittedName>
        <fullName evidence="3">Uncharacterized protein</fullName>
    </submittedName>
</protein>
<dbReference type="AlphaFoldDB" id="A0A0L0DEV5"/>
<dbReference type="EMBL" id="GL349462">
    <property type="protein sequence ID" value="KNC50824.1"/>
    <property type="molecule type" value="Genomic_DNA"/>
</dbReference>
<feature type="compositionally biased region" description="Basic and acidic residues" evidence="1">
    <location>
        <begin position="473"/>
        <end position="495"/>
    </location>
</feature>
<evidence type="ECO:0000313" key="4">
    <source>
        <dbReference type="Proteomes" id="UP000054408"/>
    </source>
</evidence>
<evidence type="ECO:0000256" key="2">
    <source>
        <dbReference type="SAM" id="Phobius"/>
    </source>
</evidence>
<organism evidence="3 4">
    <name type="scientific">Thecamonas trahens ATCC 50062</name>
    <dbReference type="NCBI Taxonomy" id="461836"/>
    <lineage>
        <taxon>Eukaryota</taxon>
        <taxon>Apusozoa</taxon>
        <taxon>Apusomonadida</taxon>
        <taxon>Apusomonadidae</taxon>
        <taxon>Thecamonas</taxon>
    </lineage>
</organism>
<keyword evidence="4" id="KW-1185">Reference proteome</keyword>
<dbReference type="GeneID" id="25565814"/>
<dbReference type="Proteomes" id="UP000054408">
    <property type="component" value="Unassembled WGS sequence"/>
</dbReference>